<name>A0A1E3VRL7_9HYPH</name>
<keyword evidence="3" id="KW-1185">Reference proteome</keyword>
<protein>
    <recommendedName>
        <fullName evidence="1">CheR-type methyltransferase domain-containing protein</fullName>
    </recommendedName>
</protein>
<dbReference type="PRINTS" id="PR00996">
    <property type="entry name" value="CHERMTFRASE"/>
</dbReference>
<evidence type="ECO:0000259" key="1">
    <source>
        <dbReference type="PROSITE" id="PS50123"/>
    </source>
</evidence>
<reference evidence="2 3" key="1">
    <citation type="journal article" date="2016" name="Environ. Microbiol.">
        <title>New Methyloceanibacter diversity from North Sea sediments includes methanotroph containing solely the soluble methane monooxygenase.</title>
        <authorList>
            <person name="Vekeman B."/>
            <person name="Kerckhof F.M."/>
            <person name="Cremers G."/>
            <person name="de Vos P."/>
            <person name="Vandamme P."/>
            <person name="Boon N."/>
            <person name="Op den Camp H.J."/>
            <person name="Heylen K."/>
        </authorList>
    </citation>
    <scope>NUCLEOTIDE SEQUENCE [LARGE SCALE GENOMIC DNA]</scope>
    <source>
        <strain evidence="2 3">R-67175</strain>
    </source>
</reference>
<proteinExistence type="predicted"/>
<dbReference type="Proteomes" id="UP000094472">
    <property type="component" value="Unassembled WGS sequence"/>
</dbReference>
<dbReference type="STRING" id="1774969.AUC69_15520"/>
<accession>A0A1E3VRL7</accession>
<comment type="caution">
    <text evidence="2">The sequence shown here is derived from an EMBL/GenBank/DDBJ whole genome shotgun (WGS) entry which is preliminary data.</text>
</comment>
<dbReference type="Pfam" id="PF01739">
    <property type="entry name" value="CheR"/>
    <property type="match status" value="1"/>
</dbReference>
<dbReference type="PROSITE" id="PS50123">
    <property type="entry name" value="CHER"/>
    <property type="match status" value="1"/>
</dbReference>
<feature type="domain" description="CheR-type methyltransferase" evidence="1">
    <location>
        <begin position="1"/>
        <end position="108"/>
    </location>
</feature>
<evidence type="ECO:0000313" key="3">
    <source>
        <dbReference type="Proteomes" id="UP000094472"/>
    </source>
</evidence>
<evidence type="ECO:0000313" key="2">
    <source>
        <dbReference type="EMBL" id="ODR96170.1"/>
    </source>
</evidence>
<dbReference type="Gene3D" id="3.40.50.150">
    <property type="entry name" value="Vaccinia Virus protein VP39"/>
    <property type="match status" value="1"/>
</dbReference>
<organism evidence="2 3">
    <name type="scientific">Methyloceanibacter superfactus</name>
    <dbReference type="NCBI Taxonomy" id="1774969"/>
    <lineage>
        <taxon>Bacteria</taxon>
        <taxon>Pseudomonadati</taxon>
        <taxon>Pseudomonadota</taxon>
        <taxon>Alphaproteobacteria</taxon>
        <taxon>Hyphomicrobiales</taxon>
        <taxon>Hyphomicrobiaceae</taxon>
        <taxon>Methyloceanibacter</taxon>
    </lineage>
</organism>
<dbReference type="InterPro" id="IPR000780">
    <property type="entry name" value="CheR_MeTrfase"/>
</dbReference>
<dbReference type="GO" id="GO:0008757">
    <property type="term" value="F:S-adenosylmethionine-dependent methyltransferase activity"/>
    <property type="evidence" value="ECO:0007669"/>
    <property type="project" value="InterPro"/>
</dbReference>
<dbReference type="PANTHER" id="PTHR24422">
    <property type="entry name" value="CHEMOTAXIS PROTEIN METHYLTRANSFERASE"/>
    <property type="match status" value="1"/>
</dbReference>
<gene>
    <name evidence="2" type="ORF">AUC69_15520</name>
</gene>
<dbReference type="PANTHER" id="PTHR24422:SF21">
    <property type="entry name" value="CHEMOTAXIS PROTEIN METHYLTRANSFERASE 1"/>
    <property type="match status" value="1"/>
</dbReference>
<sequence length="160" mass="17920">MQRGLPVSMLIKYFRKAGKGWQIKPEIRAMVTFHEHNLLDDCQELGTFDIIFCRNVLIYFDERLRKAVLGRVSGQLAGDGYLVLGSAETTTRVSADFMPVPEPHHGIFCFTPEARRGRRRGPGSAAGQSRWTGLLPVPIRLHGGPRKTGRWRSQECPGCG</sequence>
<dbReference type="InterPro" id="IPR050903">
    <property type="entry name" value="Bact_Chemotaxis_MeTrfase"/>
</dbReference>
<dbReference type="SUPFAM" id="SSF53335">
    <property type="entry name" value="S-adenosyl-L-methionine-dependent methyltransferases"/>
    <property type="match status" value="1"/>
</dbReference>
<dbReference type="InterPro" id="IPR029063">
    <property type="entry name" value="SAM-dependent_MTases_sf"/>
</dbReference>
<dbReference type="InterPro" id="IPR022642">
    <property type="entry name" value="CheR_C"/>
</dbReference>
<dbReference type="EMBL" id="LPWF01000030">
    <property type="protein sequence ID" value="ODR96170.1"/>
    <property type="molecule type" value="Genomic_DNA"/>
</dbReference>
<dbReference type="AlphaFoldDB" id="A0A1E3VRL7"/>